<gene>
    <name evidence="5" type="ORF">FQP90_15195</name>
</gene>
<dbReference type="GO" id="GO:0042597">
    <property type="term" value="C:periplasmic space"/>
    <property type="evidence" value="ECO:0007669"/>
    <property type="project" value="UniProtKB-ARBA"/>
</dbReference>
<dbReference type="InterPro" id="IPR030678">
    <property type="entry name" value="Peptide/Ni-bd"/>
</dbReference>
<evidence type="ECO:0000259" key="4">
    <source>
        <dbReference type="Pfam" id="PF00496"/>
    </source>
</evidence>
<feature type="domain" description="Solute-binding protein family 5" evidence="4">
    <location>
        <begin position="86"/>
        <end position="439"/>
    </location>
</feature>
<evidence type="ECO:0000256" key="3">
    <source>
        <dbReference type="ARBA" id="ARBA00022729"/>
    </source>
</evidence>
<evidence type="ECO:0000313" key="6">
    <source>
        <dbReference type="Proteomes" id="UP000316500"/>
    </source>
</evidence>
<dbReference type="OrthoDB" id="3225986at2"/>
<dbReference type="Pfam" id="PF00496">
    <property type="entry name" value="SBP_bac_5"/>
    <property type="match status" value="1"/>
</dbReference>
<dbReference type="Proteomes" id="UP000316500">
    <property type="component" value="Unassembled WGS sequence"/>
</dbReference>
<sequence>MIQKKWLPALAASTVISSLLLVGCSPGPSSSSDDPGTPQPGGHLVMAREADVATLMPTDATDNESIWTVEEIYDTLLVPSVDGESVQPALATDWVQSEDKLAWTFTLRPGITFSDGTPLTSADVKFSLDTASDPDLPSGFLNEQIAVIEAPSPETVVVKTKAAWTPLPSVLALFANSIVPENYGGKSKEEFAKDPVGSGPFKVKSWTKGQQLELVKNTSYWGKDKPYLDAVTFVAVADANTRATQLQGGQISINETPAASSFDALSSTPGLKASAFESSLTSFLTLNNTRTPFSDLHVRRAIAYAIDREAILKAAYFGKGAPAGSFLSPAYWAYDANVKGRQYNLDEAKKEMTLSSQPQGFNASILVSSGNATQLTIAQILQGELAEIGITLTINQMEPAAQRAARKSMDYDMAISVATTDITDPDEMVRFIVSKAGGSNSLYTGYENQDVDALISQAAGLSDQAERKKVYSTIQAKVDDDQPLVPLFYLPSLYSYSDRVHGFQPSITGNYNLVNTWLSK</sequence>
<dbReference type="GO" id="GO:1904680">
    <property type="term" value="F:peptide transmembrane transporter activity"/>
    <property type="evidence" value="ECO:0007669"/>
    <property type="project" value="TreeGrafter"/>
</dbReference>
<dbReference type="Gene3D" id="3.40.190.10">
    <property type="entry name" value="Periplasmic binding protein-like II"/>
    <property type="match status" value="1"/>
</dbReference>
<organism evidence="5 6">
    <name type="scientific">Paenarthrobacter nitroguajacolicus</name>
    <name type="common">Arthrobacter nitroguajacolicus</name>
    <dbReference type="NCBI Taxonomy" id="211146"/>
    <lineage>
        <taxon>Bacteria</taxon>
        <taxon>Bacillati</taxon>
        <taxon>Actinomycetota</taxon>
        <taxon>Actinomycetes</taxon>
        <taxon>Micrococcales</taxon>
        <taxon>Micrococcaceae</taxon>
        <taxon>Paenarthrobacter</taxon>
    </lineage>
</organism>
<dbReference type="GO" id="GO:0015833">
    <property type="term" value="P:peptide transport"/>
    <property type="evidence" value="ECO:0007669"/>
    <property type="project" value="TreeGrafter"/>
</dbReference>
<name>A0A558GVK0_PAENT</name>
<accession>A0A558GVK0</accession>
<dbReference type="EMBL" id="VNFK01000012">
    <property type="protein sequence ID" value="TVU60903.1"/>
    <property type="molecule type" value="Genomic_DNA"/>
</dbReference>
<dbReference type="PANTHER" id="PTHR30290:SF9">
    <property type="entry name" value="OLIGOPEPTIDE-BINDING PROTEIN APPA"/>
    <property type="match status" value="1"/>
</dbReference>
<dbReference type="InterPro" id="IPR039424">
    <property type="entry name" value="SBP_5"/>
</dbReference>
<dbReference type="Gene3D" id="3.10.105.10">
    <property type="entry name" value="Dipeptide-binding Protein, Domain 3"/>
    <property type="match status" value="1"/>
</dbReference>
<dbReference type="SUPFAM" id="SSF53850">
    <property type="entry name" value="Periplasmic binding protein-like II"/>
    <property type="match status" value="1"/>
</dbReference>
<evidence type="ECO:0000256" key="1">
    <source>
        <dbReference type="ARBA" id="ARBA00005695"/>
    </source>
</evidence>
<dbReference type="PROSITE" id="PS51257">
    <property type="entry name" value="PROKAR_LIPOPROTEIN"/>
    <property type="match status" value="1"/>
</dbReference>
<reference evidence="5 6" key="1">
    <citation type="submission" date="2019-07" db="EMBL/GenBank/DDBJ databases">
        <title>Diversity of Bacteria from Kongsfjorden, Arctic.</title>
        <authorList>
            <person name="Yu Y."/>
        </authorList>
    </citation>
    <scope>NUCLEOTIDE SEQUENCE [LARGE SCALE GENOMIC DNA]</scope>
    <source>
        <strain evidence="5 6">SM1928</strain>
    </source>
</reference>
<dbReference type="PANTHER" id="PTHR30290">
    <property type="entry name" value="PERIPLASMIC BINDING COMPONENT OF ABC TRANSPORTER"/>
    <property type="match status" value="1"/>
</dbReference>
<dbReference type="GO" id="GO:0043190">
    <property type="term" value="C:ATP-binding cassette (ABC) transporter complex"/>
    <property type="evidence" value="ECO:0007669"/>
    <property type="project" value="InterPro"/>
</dbReference>
<comment type="caution">
    <text evidence="5">The sequence shown here is derived from an EMBL/GenBank/DDBJ whole genome shotgun (WGS) entry which is preliminary data.</text>
</comment>
<dbReference type="AlphaFoldDB" id="A0A558GVK0"/>
<evidence type="ECO:0000256" key="2">
    <source>
        <dbReference type="ARBA" id="ARBA00022448"/>
    </source>
</evidence>
<protein>
    <submittedName>
        <fullName evidence="5">ABC transporter substrate-binding protein</fullName>
    </submittedName>
</protein>
<dbReference type="CDD" id="cd00995">
    <property type="entry name" value="PBP2_NikA_DppA_OppA_like"/>
    <property type="match status" value="1"/>
</dbReference>
<dbReference type="PIRSF" id="PIRSF002741">
    <property type="entry name" value="MppA"/>
    <property type="match status" value="1"/>
</dbReference>
<keyword evidence="2" id="KW-0813">Transport</keyword>
<dbReference type="InterPro" id="IPR000914">
    <property type="entry name" value="SBP_5_dom"/>
</dbReference>
<keyword evidence="3" id="KW-0732">Signal</keyword>
<dbReference type="Gene3D" id="3.90.76.10">
    <property type="entry name" value="Dipeptide-binding Protein, Domain 1"/>
    <property type="match status" value="1"/>
</dbReference>
<proteinExistence type="inferred from homology"/>
<dbReference type="RefSeq" id="WP_144651916.1">
    <property type="nucleotide sequence ID" value="NZ_VNFK01000012.1"/>
</dbReference>
<evidence type="ECO:0000313" key="5">
    <source>
        <dbReference type="EMBL" id="TVU60903.1"/>
    </source>
</evidence>
<comment type="similarity">
    <text evidence="1">Belongs to the bacterial solute-binding protein 5 family.</text>
</comment>